<dbReference type="GO" id="GO:0008270">
    <property type="term" value="F:zinc ion binding"/>
    <property type="evidence" value="ECO:0007669"/>
    <property type="project" value="UniProtKB-KW"/>
</dbReference>
<evidence type="ECO:0000256" key="1">
    <source>
        <dbReference type="ARBA" id="ARBA00004123"/>
    </source>
</evidence>
<dbReference type="Gene3D" id="3.30.50.10">
    <property type="entry name" value="Erythroid Transcription Factor GATA-1, subunit A"/>
    <property type="match status" value="1"/>
</dbReference>
<dbReference type="AlphaFoldDB" id="A0A2P5BNR8"/>
<evidence type="ECO:0000256" key="10">
    <source>
        <dbReference type="PROSITE-ProRule" id="PRU00094"/>
    </source>
</evidence>
<dbReference type="GO" id="GO:0000976">
    <property type="term" value="F:transcription cis-regulatory region binding"/>
    <property type="evidence" value="ECO:0007669"/>
    <property type="project" value="UniProtKB-ARBA"/>
</dbReference>
<sequence length="324" mass="36114">MDPPNNHNYSSTPSSFLELKEDQTSSFLSLSCPAFMNPTQDQGHFYYSEPQHIQLFPQEVDKTNIVSSGGSCDHRPRAEESHEFVDHDLKLSIWKSSEDHSSTNDVKINNIHGDENINSVKWTSSKMRMMRKMIVNPDQPATNNTPIDFTTQKFEVAKNKHPGSPNDHSTSSSSNNNTTIRVCADCNTTKTPLWRSGPRGPKSLCNACGIRQRKARRAMALAAAAANGTILAVDAPSMKNTTTKVEIKEKKSRSIGGTNNCCLPFKKRCKLTRPPSSRGRRKNKLCFEDLIKVSKNSAFQRVFPQDERDAAILLMALSYGLVHG</sequence>
<dbReference type="GO" id="GO:0006355">
    <property type="term" value="P:regulation of DNA-templated transcription"/>
    <property type="evidence" value="ECO:0007669"/>
    <property type="project" value="InterPro"/>
</dbReference>
<evidence type="ECO:0000313" key="14">
    <source>
        <dbReference type="Proteomes" id="UP000237105"/>
    </source>
</evidence>
<dbReference type="InterPro" id="IPR000679">
    <property type="entry name" value="Znf_GATA"/>
</dbReference>
<evidence type="ECO:0000259" key="12">
    <source>
        <dbReference type="PROSITE" id="PS50114"/>
    </source>
</evidence>
<evidence type="ECO:0000256" key="9">
    <source>
        <dbReference type="ARBA" id="ARBA00024019"/>
    </source>
</evidence>
<dbReference type="PROSITE" id="PS50114">
    <property type="entry name" value="GATA_ZN_FINGER_2"/>
    <property type="match status" value="1"/>
</dbReference>
<dbReference type="Pfam" id="PF00320">
    <property type="entry name" value="GATA"/>
    <property type="match status" value="1"/>
</dbReference>
<dbReference type="InterPro" id="IPR052138">
    <property type="entry name" value="GATA_ZnFinger_Domain"/>
</dbReference>
<organism evidence="13 14">
    <name type="scientific">Parasponia andersonii</name>
    <name type="common">Sponia andersonii</name>
    <dbReference type="NCBI Taxonomy" id="3476"/>
    <lineage>
        <taxon>Eukaryota</taxon>
        <taxon>Viridiplantae</taxon>
        <taxon>Streptophyta</taxon>
        <taxon>Embryophyta</taxon>
        <taxon>Tracheophyta</taxon>
        <taxon>Spermatophyta</taxon>
        <taxon>Magnoliopsida</taxon>
        <taxon>eudicotyledons</taxon>
        <taxon>Gunneridae</taxon>
        <taxon>Pentapetalae</taxon>
        <taxon>rosids</taxon>
        <taxon>fabids</taxon>
        <taxon>Rosales</taxon>
        <taxon>Cannabaceae</taxon>
        <taxon>Parasponia</taxon>
    </lineage>
</organism>
<evidence type="ECO:0000256" key="7">
    <source>
        <dbReference type="ARBA" id="ARBA00023163"/>
    </source>
</evidence>
<evidence type="ECO:0000256" key="5">
    <source>
        <dbReference type="ARBA" id="ARBA00023015"/>
    </source>
</evidence>
<proteinExistence type="inferred from homology"/>
<evidence type="ECO:0000313" key="13">
    <source>
        <dbReference type="EMBL" id="PON50457.1"/>
    </source>
</evidence>
<dbReference type="FunFam" id="3.30.50.10:FF:000055">
    <property type="entry name" value="GATA transcription factor 21"/>
    <property type="match status" value="1"/>
</dbReference>
<dbReference type="PANTHER" id="PTHR47255:SF4">
    <property type="entry name" value="GATA ZINC FINGER DOMAIN-CONTAINING PROTEIN 12"/>
    <property type="match status" value="1"/>
</dbReference>
<comment type="subcellular location">
    <subcellularLocation>
        <location evidence="1">Nucleus</location>
    </subcellularLocation>
</comment>
<feature type="region of interest" description="Disordered" evidence="11">
    <location>
        <begin position="158"/>
        <end position="178"/>
    </location>
</feature>
<evidence type="ECO:0000256" key="11">
    <source>
        <dbReference type="SAM" id="MobiDB-lite"/>
    </source>
</evidence>
<dbReference type="GO" id="GO:0005634">
    <property type="term" value="C:nucleus"/>
    <property type="evidence" value="ECO:0007669"/>
    <property type="project" value="UniProtKB-SubCell"/>
</dbReference>
<keyword evidence="8" id="KW-0539">Nucleus</keyword>
<keyword evidence="5" id="KW-0805">Transcription regulation</keyword>
<evidence type="ECO:0000256" key="4">
    <source>
        <dbReference type="ARBA" id="ARBA00022833"/>
    </source>
</evidence>
<keyword evidence="7" id="KW-0804">Transcription</keyword>
<dbReference type="Proteomes" id="UP000237105">
    <property type="component" value="Unassembled WGS sequence"/>
</dbReference>
<reference evidence="14" key="1">
    <citation type="submission" date="2016-06" db="EMBL/GenBank/DDBJ databases">
        <title>Parallel loss of symbiosis genes in relatives of nitrogen-fixing non-legume Parasponia.</title>
        <authorList>
            <person name="Van Velzen R."/>
            <person name="Holmer R."/>
            <person name="Bu F."/>
            <person name="Rutten L."/>
            <person name="Van Zeijl A."/>
            <person name="Liu W."/>
            <person name="Santuari L."/>
            <person name="Cao Q."/>
            <person name="Sharma T."/>
            <person name="Shen D."/>
            <person name="Roswanjaya Y."/>
            <person name="Wardhani T."/>
            <person name="Kalhor M.S."/>
            <person name="Jansen J."/>
            <person name="Van den Hoogen J."/>
            <person name="Gungor B."/>
            <person name="Hartog M."/>
            <person name="Hontelez J."/>
            <person name="Verver J."/>
            <person name="Yang W.-C."/>
            <person name="Schijlen E."/>
            <person name="Repin R."/>
            <person name="Schilthuizen M."/>
            <person name="Schranz E."/>
            <person name="Heidstra R."/>
            <person name="Miyata K."/>
            <person name="Fedorova E."/>
            <person name="Kohlen W."/>
            <person name="Bisseling T."/>
            <person name="Smit S."/>
            <person name="Geurts R."/>
        </authorList>
    </citation>
    <scope>NUCLEOTIDE SEQUENCE [LARGE SCALE GENOMIC DNA]</scope>
    <source>
        <strain evidence="14">cv. WU1-14</strain>
    </source>
</reference>
<evidence type="ECO:0000256" key="3">
    <source>
        <dbReference type="ARBA" id="ARBA00022771"/>
    </source>
</evidence>
<keyword evidence="2" id="KW-0479">Metal-binding</keyword>
<dbReference type="PROSITE" id="PS00344">
    <property type="entry name" value="GATA_ZN_FINGER_1"/>
    <property type="match status" value="1"/>
</dbReference>
<dbReference type="CDD" id="cd00202">
    <property type="entry name" value="ZnF_GATA"/>
    <property type="match status" value="1"/>
</dbReference>
<feature type="domain" description="GATA-type" evidence="12">
    <location>
        <begin position="177"/>
        <end position="213"/>
    </location>
</feature>
<feature type="compositionally biased region" description="Low complexity" evidence="11">
    <location>
        <begin position="169"/>
        <end position="178"/>
    </location>
</feature>
<keyword evidence="14" id="KW-1185">Reference proteome</keyword>
<evidence type="ECO:0000256" key="6">
    <source>
        <dbReference type="ARBA" id="ARBA00023125"/>
    </source>
</evidence>
<dbReference type="PANTHER" id="PTHR47255">
    <property type="entry name" value="GATA TRANSCRIPTION FACTOR 22-RELATED"/>
    <property type="match status" value="1"/>
</dbReference>
<gene>
    <name evidence="13" type="ORF">PanWU01x14_223220</name>
</gene>
<comment type="caution">
    <text evidence="13">The sequence shown here is derived from an EMBL/GenBank/DDBJ whole genome shotgun (WGS) entry which is preliminary data.</text>
</comment>
<dbReference type="SUPFAM" id="SSF57716">
    <property type="entry name" value="Glucocorticoid receptor-like (DNA-binding domain)"/>
    <property type="match status" value="1"/>
</dbReference>
<keyword evidence="3 10" id="KW-0863">Zinc-finger</keyword>
<evidence type="ECO:0000256" key="2">
    <source>
        <dbReference type="ARBA" id="ARBA00022723"/>
    </source>
</evidence>
<protein>
    <submittedName>
        <fullName evidence="13">GATA transcription factor</fullName>
    </submittedName>
</protein>
<keyword evidence="4" id="KW-0862">Zinc</keyword>
<dbReference type="OrthoDB" id="2162994at2759"/>
<evidence type="ECO:0000256" key="8">
    <source>
        <dbReference type="ARBA" id="ARBA00023242"/>
    </source>
</evidence>
<dbReference type="EMBL" id="JXTB01000245">
    <property type="protein sequence ID" value="PON50457.1"/>
    <property type="molecule type" value="Genomic_DNA"/>
</dbReference>
<keyword evidence="6" id="KW-0238">DNA-binding</keyword>
<dbReference type="SMART" id="SM00401">
    <property type="entry name" value="ZnF_GATA"/>
    <property type="match status" value="1"/>
</dbReference>
<accession>A0A2P5BNR8</accession>
<comment type="similarity">
    <text evidence="9">Belongs to the type IV zinc-finger family. Class B subfamily.</text>
</comment>
<name>A0A2P5BNR8_PARAD</name>
<dbReference type="InterPro" id="IPR013088">
    <property type="entry name" value="Znf_NHR/GATA"/>
</dbReference>